<dbReference type="PANTHER" id="PTHR42748">
    <property type="entry name" value="NITROGEN METABOLITE REPRESSION PROTEIN NMRA FAMILY MEMBER"/>
    <property type="match status" value="1"/>
</dbReference>
<dbReference type="HOGENOM" id="CLU_007383_8_4_1"/>
<dbReference type="Proteomes" id="UP000016933">
    <property type="component" value="Unassembled WGS sequence"/>
</dbReference>
<evidence type="ECO:0000259" key="3">
    <source>
        <dbReference type="Pfam" id="PF05368"/>
    </source>
</evidence>
<gene>
    <name evidence="4" type="ORF">DOTSEDRAFT_72783</name>
</gene>
<sequence>MATPRKLVVTGATGKQGGALISALLSKESQPFEIYAVTRNKTSGSAQGLASKPNVHIIQGNFDDPVSIFKQIEDPWGLFSVTMPLNAKKENQQGKAMSAAAVDAGIKHIVFTATDRGTNTDTDPTAIPHFASKFHIEQDIIAKSKAQNDLTYTFLRPVAFYENLTDNFFGRAFTSIWRFNGPNRKLQLISTTDIGKVAADAFLHADSPEYRNKAISLAGDSISPDEAAKIFKEETGQDLVGTYPFLGRTLKWLLHEQLGIMFNWFKSDGFNVDVPELRKRYPFLKDFRVWVREESEWKRTQ</sequence>
<dbReference type="AlphaFoldDB" id="M2YPH3"/>
<dbReference type="InterPro" id="IPR051164">
    <property type="entry name" value="NmrA-like_oxidored"/>
</dbReference>
<reference evidence="4 5" key="2">
    <citation type="journal article" date="2012" name="PLoS Pathog.">
        <title>Diverse lifestyles and strategies of plant pathogenesis encoded in the genomes of eighteen Dothideomycetes fungi.</title>
        <authorList>
            <person name="Ohm R.A."/>
            <person name="Feau N."/>
            <person name="Henrissat B."/>
            <person name="Schoch C.L."/>
            <person name="Horwitz B.A."/>
            <person name="Barry K.W."/>
            <person name="Condon B.J."/>
            <person name="Copeland A.C."/>
            <person name="Dhillon B."/>
            <person name="Glaser F."/>
            <person name="Hesse C.N."/>
            <person name="Kosti I."/>
            <person name="LaButti K."/>
            <person name="Lindquist E.A."/>
            <person name="Lucas S."/>
            <person name="Salamov A.A."/>
            <person name="Bradshaw R.E."/>
            <person name="Ciuffetti L."/>
            <person name="Hamelin R.C."/>
            <person name="Kema G.H.J."/>
            <person name="Lawrence C."/>
            <person name="Scott J.A."/>
            <person name="Spatafora J.W."/>
            <person name="Turgeon B.G."/>
            <person name="de Wit P.J.G.M."/>
            <person name="Zhong S."/>
            <person name="Goodwin S.B."/>
            <person name="Grigoriev I.V."/>
        </authorList>
    </citation>
    <scope>NUCLEOTIDE SEQUENCE [LARGE SCALE GENOMIC DNA]</scope>
    <source>
        <strain evidence="5">NZE10 / CBS 128990</strain>
    </source>
</reference>
<dbReference type="EMBL" id="KB446540">
    <property type="protein sequence ID" value="EME43516.1"/>
    <property type="molecule type" value="Genomic_DNA"/>
</dbReference>
<evidence type="ECO:0000256" key="2">
    <source>
        <dbReference type="ARBA" id="ARBA00022857"/>
    </source>
</evidence>
<name>M2YPH3_DOTSN</name>
<dbReference type="Gene3D" id="3.90.25.10">
    <property type="entry name" value="UDP-galactose 4-epimerase, domain 1"/>
    <property type="match status" value="1"/>
</dbReference>
<keyword evidence="2" id="KW-0521">NADP</keyword>
<dbReference type="InterPro" id="IPR036291">
    <property type="entry name" value="NAD(P)-bd_dom_sf"/>
</dbReference>
<evidence type="ECO:0000313" key="5">
    <source>
        <dbReference type="Proteomes" id="UP000016933"/>
    </source>
</evidence>
<dbReference type="PANTHER" id="PTHR42748:SF7">
    <property type="entry name" value="NMRA LIKE REDOX SENSOR 1-RELATED"/>
    <property type="match status" value="1"/>
</dbReference>
<reference evidence="5" key="1">
    <citation type="journal article" date="2012" name="PLoS Genet.">
        <title>The genomes of the fungal plant pathogens Cladosporium fulvum and Dothistroma septosporum reveal adaptation to different hosts and lifestyles but also signatures of common ancestry.</title>
        <authorList>
            <person name="de Wit P.J.G.M."/>
            <person name="van der Burgt A."/>
            <person name="Oekmen B."/>
            <person name="Stergiopoulos I."/>
            <person name="Abd-Elsalam K.A."/>
            <person name="Aerts A.L."/>
            <person name="Bahkali A.H."/>
            <person name="Beenen H.G."/>
            <person name="Chettri P."/>
            <person name="Cox M.P."/>
            <person name="Datema E."/>
            <person name="de Vries R.P."/>
            <person name="Dhillon B."/>
            <person name="Ganley A.R."/>
            <person name="Griffiths S.A."/>
            <person name="Guo Y."/>
            <person name="Hamelin R.C."/>
            <person name="Henrissat B."/>
            <person name="Kabir M.S."/>
            <person name="Jashni M.K."/>
            <person name="Kema G."/>
            <person name="Klaubauf S."/>
            <person name="Lapidus A."/>
            <person name="Levasseur A."/>
            <person name="Lindquist E."/>
            <person name="Mehrabi R."/>
            <person name="Ohm R.A."/>
            <person name="Owen T.J."/>
            <person name="Salamov A."/>
            <person name="Schwelm A."/>
            <person name="Schijlen E."/>
            <person name="Sun H."/>
            <person name="van den Burg H.A."/>
            <person name="van Ham R.C.H.J."/>
            <person name="Zhang S."/>
            <person name="Goodwin S.B."/>
            <person name="Grigoriev I.V."/>
            <person name="Collemare J."/>
            <person name="Bradshaw R.E."/>
        </authorList>
    </citation>
    <scope>NUCLEOTIDE SEQUENCE [LARGE SCALE GENOMIC DNA]</scope>
    <source>
        <strain evidence="5">NZE10 / CBS 128990</strain>
    </source>
</reference>
<dbReference type="OMA" id="YEHMQET"/>
<dbReference type="Gene3D" id="3.40.50.720">
    <property type="entry name" value="NAD(P)-binding Rossmann-like Domain"/>
    <property type="match status" value="1"/>
</dbReference>
<proteinExistence type="inferred from homology"/>
<comment type="similarity">
    <text evidence="1">Belongs to the NmrA-type oxidoreductase family.</text>
</comment>
<dbReference type="GO" id="GO:0005634">
    <property type="term" value="C:nucleus"/>
    <property type="evidence" value="ECO:0007669"/>
    <property type="project" value="TreeGrafter"/>
</dbReference>
<keyword evidence="5" id="KW-1185">Reference proteome</keyword>
<feature type="domain" description="NmrA-like" evidence="3">
    <location>
        <begin position="6"/>
        <end position="251"/>
    </location>
</feature>
<dbReference type="SUPFAM" id="SSF51735">
    <property type="entry name" value="NAD(P)-binding Rossmann-fold domains"/>
    <property type="match status" value="1"/>
</dbReference>
<dbReference type="OrthoDB" id="9997102at2759"/>
<dbReference type="STRING" id="675120.M2YPH3"/>
<dbReference type="eggNOG" id="ENOG502RXC9">
    <property type="taxonomic scope" value="Eukaryota"/>
</dbReference>
<evidence type="ECO:0000256" key="1">
    <source>
        <dbReference type="ARBA" id="ARBA00006328"/>
    </source>
</evidence>
<evidence type="ECO:0000313" key="4">
    <source>
        <dbReference type="EMBL" id="EME43516.1"/>
    </source>
</evidence>
<dbReference type="InterPro" id="IPR008030">
    <property type="entry name" value="NmrA-like"/>
</dbReference>
<protein>
    <recommendedName>
        <fullName evidence="3">NmrA-like domain-containing protein</fullName>
    </recommendedName>
</protein>
<organism evidence="4 5">
    <name type="scientific">Dothistroma septosporum (strain NZE10 / CBS 128990)</name>
    <name type="common">Red band needle blight fungus</name>
    <name type="synonym">Mycosphaerella pini</name>
    <dbReference type="NCBI Taxonomy" id="675120"/>
    <lineage>
        <taxon>Eukaryota</taxon>
        <taxon>Fungi</taxon>
        <taxon>Dikarya</taxon>
        <taxon>Ascomycota</taxon>
        <taxon>Pezizomycotina</taxon>
        <taxon>Dothideomycetes</taxon>
        <taxon>Dothideomycetidae</taxon>
        <taxon>Mycosphaerellales</taxon>
        <taxon>Mycosphaerellaceae</taxon>
        <taxon>Dothistroma</taxon>
    </lineage>
</organism>
<dbReference type="Pfam" id="PF05368">
    <property type="entry name" value="NmrA"/>
    <property type="match status" value="1"/>
</dbReference>
<accession>M2YPH3</accession>